<evidence type="ECO:0000259" key="4">
    <source>
        <dbReference type="Pfam" id="PF00248"/>
    </source>
</evidence>
<evidence type="ECO:0000313" key="5">
    <source>
        <dbReference type="EMBL" id="MFC7580284.1"/>
    </source>
</evidence>
<dbReference type="PANTHER" id="PTHR43827">
    <property type="entry name" value="2,5-DIKETO-D-GLUCONIC ACID REDUCTASE"/>
    <property type="match status" value="1"/>
</dbReference>
<dbReference type="PRINTS" id="PR00069">
    <property type="entry name" value="ALDKETRDTASE"/>
</dbReference>
<dbReference type="PIRSF" id="PIRSF000097">
    <property type="entry name" value="AKR"/>
    <property type="match status" value="1"/>
</dbReference>
<dbReference type="Proteomes" id="UP001596527">
    <property type="component" value="Unassembled WGS sequence"/>
</dbReference>
<comment type="similarity">
    <text evidence="1">Belongs to the aldo/keto reductase family.</text>
</comment>
<feature type="domain" description="NADP-dependent oxidoreductase" evidence="4">
    <location>
        <begin position="25"/>
        <end position="261"/>
    </location>
</feature>
<dbReference type="InterPro" id="IPR023210">
    <property type="entry name" value="NADP_OxRdtase_dom"/>
</dbReference>
<proteinExistence type="inferred from homology"/>
<dbReference type="InterPro" id="IPR018170">
    <property type="entry name" value="Aldo/ket_reductase_CS"/>
</dbReference>
<gene>
    <name evidence="5" type="ORF">ACFQWG_03475</name>
</gene>
<dbReference type="SUPFAM" id="SSF51430">
    <property type="entry name" value="NAD(P)-linked oxidoreductase"/>
    <property type="match status" value="1"/>
</dbReference>
<dbReference type="InterPro" id="IPR020471">
    <property type="entry name" value="AKR"/>
</dbReference>
<evidence type="ECO:0000313" key="6">
    <source>
        <dbReference type="Proteomes" id="UP001596527"/>
    </source>
</evidence>
<dbReference type="RefSeq" id="WP_380972149.1">
    <property type="nucleotide sequence ID" value="NZ_JBHTEF010000001.1"/>
</dbReference>
<dbReference type="EMBL" id="JBHTEF010000001">
    <property type="protein sequence ID" value="MFC7580284.1"/>
    <property type="molecule type" value="Genomic_DNA"/>
</dbReference>
<evidence type="ECO:0000256" key="3">
    <source>
        <dbReference type="ARBA" id="ARBA00023002"/>
    </source>
</evidence>
<dbReference type="Pfam" id="PF00248">
    <property type="entry name" value="Aldo_ket_red"/>
    <property type="match status" value="1"/>
</dbReference>
<sequence>MSAVPALPLNDGTSIPQVGFGVFLVPEDQTQEAVETALEAGYRHIDTARIYRNEEAVGRALAASGLPRDQVFVTTKLWNSDQGPDTTRPALEASLDRLGLDHVDLYLIHWPTPARDRYLPTWEAMERAADEGLTTSIGVSNFLPEHLDRVVGLGGRVPAVDQIECHPTLQQGEILQACARLGIAVEAWSPLGRGADLEVAEIVSVAQRVGATPAQVVLAWHLARGRVAIPKSVTPSRIAENLRAVDVRLEPADLETLDSLEAGTRIGPDPATVNE</sequence>
<reference evidence="6" key="1">
    <citation type="journal article" date="2019" name="Int. J. Syst. Evol. Microbiol.">
        <title>The Global Catalogue of Microorganisms (GCM) 10K type strain sequencing project: providing services to taxonomists for standard genome sequencing and annotation.</title>
        <authorList>
            <consortium name="The Broad Institute Genomics Platform"/>
            <consortium name="The Broad Institute Genome Sequencing Center for Infectious Disease"/>
            <person name="Wu L."/>
            <person name="Ma J."/>
        </authorList>
    </citation>
    <scope>NUCLEOTIDE SEQUENCE [LARGE SCALE GENOMIC DNA]</scope>
    <source>
        <strain evidence="6">CCUG 56698</strain>
    </source>
</reference>
<organism evidence="5 6">
    <name type="scientific">Schaalia naturae</name>
    <dbReference type="NCBI Taxonomy" id="635203"/>
    <lineage>
        <taxon>Bacteria</taxon>
        <taxon>Bacillati</taxon>
        <taxon>Actinomycetota</taxon>
        <taxon>Actinomycetes</taxon>
        <taxon>Actinomycetales</taxon>
        <taxon>Actinomycetaceae</taxon>
        <taxon>Schaalia</taxon>
    </lineage>
</organism>
<dbReference type="PROSITE" id="PS00798">
    <property type="entry name" value="ALDOKETO_REDUCTASE_1"/>
    <property type="match status" value="1"/>
</dbReference>
<accession>A0ABW2SKF6</accession>
<name>A0ABW2SKF6_9ACTO</name>
<protein>
    <submittedName>
        <fullName evidence="5">Aldo/keto reductase</fullName>
    </submittedName>
</protein>
<dbReference type="PANTHER" id="PTHR43827:SF3">
    <property type="entry name" value="NADP-DEPENDENT OXIDOREDUCTASE DOMAIN-CONTAINING PROTEIN"/>
    <property type="match status" value="1"/>
</dbReference>
<evidence type="ECO:0000256" key="2">
    <source>
        <dbReference type="ARBA" id="ARBA00022857"/>
    </source>
</evidence>
<evidence type="ECO:0000256" key="1">
    <source>
        <dbReference type="ARBA" id="ARBA00007905"/>
    </source>
</evidence>
<keyword evidence="6" id="KW-1185">Reference proteome</keyword>
<dbReference type="InterPro" id="IPR036812">
    <property type="entry name" value="NAD(P)_OxRdtase_dom_sf"/>
</dbReference>
<keyword evidence="2" id="KW-0521">NADP</keyword>
<keyword evidence="3" id="KW-0560">Oxidoreductase</keyword>
<comment type="caution">
    <text evidence="5">The sequence shown here is derived from an EMBL/GenBank/DDBJ whole genome shotgun (WGS) entry which is preliminary data.</text>
</comment>
<dbReference type="Gene3D" id="3.20.20.100">
    <property type="entry name" value="NADP-dependent oxidoreductase domain"/>
    <property type="match status" value="1"/>
</dbReference>